<proteinExistence type="inferred from homology"/>
<dbReference type="EMBL" id="JADKCH010000009">
    <property type="protein sequence ID" value="MBK8572881.1"/>
    <property type="molecule type" value="Genomic_DNA"/>
</dbReference>
<evidence type="ECO:0000259" key="9">
    <source>
        <dbReference type="Pfam" id="PF12704"/>
    </source>
</evidence>
<comment type="subcellular location">
    <subcellularLocation>
        <location evidence="1">Cell membrane</location>
        <topology evidence="1">Multi-pass membrane protein</topology>
    </subcellularLocation>
</comment>
<dbReference type="AlphaFoldDB" id="A0A936F325"/>
<dbReference type="Proteomes" id="UP000709959">
    <property type="component" value="Unassembled WGS sequence"/>
</dbReference>
<evidence type="ECO:0000256" key="2">
    <source>
        <dbReference type="ARBA" id="ARBA00022475"/>
    </source>
</evidence>
<dbReference type="PANTHER" id="PTHR30572">
    <property type="entry name" value="MEMBRANE COMPONENT OF TRANSPORTER-RELATED"/>
    <property type="match status" value="1"/>
</dbReference>
<dbReference type="InterPro" id="IPR050250">
    <property type="entry name" value="Macrolide_Exporter_MacB"/>
</dbReference>
<evidence type="ECO:0000259" key="8">
    <source>
        <dbReference type="Pfam" id="PF02687"/>
    </source>
</evidence>
<sequence length="432" mass="46049">MASARTRSAIRSMGLENIRFAMRSILVQRLRSFLTLLGIVSGVATVIAMVSFVAGFNDAITGAFSSFGTTLVQYQKYEPRFGGGPTGPPEEQRKRRDLTLEDAQALKRQNTLAAAVSPERYLNLPGLAASTTFKNRKGKEANGPTLAGVVPDYAAANNASIEDGRFFGDADVSHSARTAVVGPDVADALWFHRDPINQELLINGVAFRVIGLLEKRGSFLGGSADNIVLIPFSTFDEMFPDVKNSNGDTIHIATIPRDPKEQQAMTDQGISILRTRRGLKAKEPNDFAIFTSEGQLETFRAITGGIAGAMILIAGIALLVGGVGVMNIMLVSVTERTREIGVRKALGATRKDIATQFLVEAITLTGVGGAIGIAVGLGIAMLVRLVFDFPAAAPLWSIALGFGVSTAVGLIFGLWPALKAAKQDPIEALRYE</sequence>
<feature type="transmembrane region" description="Helical" evidence="7">
    <location>
        <begin position="33"/>
        <end position="56"/>
    </location>
</feature>
<gene>
    <name evidence="10" type="ORF">IPN91_09595</name>
</gene>
<dbReference type="InterPro" id="IPR003838">
    <property type="entry name" value="ABC3_permease_C"/>
</dbReference>
<dbReference type="PANTHER" id="PTHR30572:SF4">
    <property type="entry name" value="ABC TRANSPORTER PERMEASE YTRF"/>
    <property type="match status" value="1"/>
</dbReference>
<organism evidence="10 11">
    <name type="scientific">Candidatus Geothrix odensensis</name>
    <dbReference type="NCBI Taxonomy" id="2954440"/>
    <lineage>
        <taxon>Bacteria</taxon>
        <taxon>Pseudomonadati</taxon>
        <taxon>Acidobacteriota</taxon>
        <taxon>Holophagae</taxon>
        <taxon>Holophagales</taxon>
        <taxon>Holophagaceae</taxon>
        <taxon>Geothrix</taxon>
    </lineage>
</organism>
<comment type="caution">
    <text evidence="10">The sequence shown here is derived from an EMBL/GenBank/DDBJ whole genome shotgun (WGS) entry which is preliminary data.</text>
</comment>
<evidence type="ECO:0000256" key="7">
    <source>
        <dbReference type="SAM" id="Phobius"/>
    </source>
</evidence>
<name>A0A936F325_9BACT</name>
<feature type="domain" description="MacB-like periplasmic core" evidence="9">
    <location>
        <begin position="32"/>
        <end position="255"/>
    </location>
</feature>
<keyword evidence="3 7" id="KW-0812">Transmembrane</keyword>
<accession>A0A936F325</accession>
<evidence type="ECO:0000256" key="6">
    <source>
        <dbReference type="ARBA" id="ARBA00038076"/>
    </source>
</evidence>
<feature type="transmembrane region" description="Helical" evidence="7">
    <location>
        <begin position="354"/>
        <end position="387"/>
    </location>
</feature>
<dbReference type="Pfam" id="PF02687">
    <property type="entry name" value="FtsX"/>
    <property type="match status" value="1"/>
</dbReference>
<keyword evidence="5 7" id="KW-0472">Membrane</keyword>
<protein>
    <submittedName>
        <fullName evidence="10">ABC transporter permease</fullName>
    </submittedName>
</protein>
<reference evidence="10 11" key="1">
    <citation type="submission" date="2020-10" db="EMBL/GenBank/DDBJ databases">
        <title>Connecting structure to function with the recovery of over 1000 high-quality activated sludge metagenome-assembled genomes encoding full-length rRNA genes using long-read sequencing.</title>
        <authorList>
            <person name="Singleton C.M."/>
            <person name="Petriglieri F."/>
            <person name="Kristensen J.M."/>
            <person name="Kirkegaard R.H."/>
            <person name="Michaelsen T.Y."/>
            <person name="Andersen M.H."/>
            <person name="Karst S.M."/>
            <person name="Dueholm M.S."/>
            <person name="Nielsen P.H."/>
            <person name="Albertsen M."/>
        </authorList>
    </citation>
    <scope>NUCLEOTIDE SEQUENCE [LARGE SCALE GENOMIC DNA]</scope>
    <source>
        <strain evidence="10">OdNE_18-Q3-R46-58_MAXAC.008</strain>
    </source>
</reference>
<feature type="transmembrane region" description="Helical" evidence="7">
    <location>
        <begin position="393"/>
        <end position="415"/>
    </location>
</feature>
<evidence type="ECO:0000313" key="11">
    <source>
        <dbReference type="Proteomes" id="UP000709959"/>
    </source>
</evidence>
<evidence type="ECO:0000256" key="1">
    <source>
        <dbReference type="ARBA" id="ARBA00004651"/>
    </source>
</evidence>
<dbReference type="Pfam" id="PF12704">
    <property type="entry name" value="MacB_PCD"/>
    <property type="match status" value="1"/>
</dbReference>
<dbReference type="GO" id="GO:0022857">
    <property type="term" value="F:transmembrane transporter activity"/>
    <property type="evidence" value="ECO:0007669"/>
    <property type="project" value="TreeGrafter"/>
</dbReference>
<feature type="transmembrane region" description="Helical" evidence="7">
    <location>
        <begin position="306"/>
        <end position="333"/>
    </location>
</feature>
<dbReference type="InterPro" id="IPR025857">
    <property type="entry name" value="MacB_PCD"/>
</dbReference>
<keyword evidence="4 7" id="KW-1133">Transmembrane helix</keyword>
<keyword evidence="2" id="KW-1003">Cell membrane</keyword>
<feature type="domain" description="ABC3 transporter permease C-terminal" evidence="8">
    <location>
        <begin position="312"/>
        <end position="425"/>
    </location>
</feature>
<evidence type="ECO:0000256" key="4">
    <source>
        <dbReference type="ARBA" id="ARBA00022989"/>
    </source>
</evidence>
<evidence type="ECO:0000256" key="5">
    <source>
        <dbReference type="ARBA" id="ARBA00023136"/>
    </source>
</evidence>
<dbReference type="GO" id="GO:0005886">
    <property type="term" value="C:plasma membrane"/>
    <property type="evidence" value="ECO:0007669"/>
    <property type="project" value="UniProtKB-SubCell"/>
</dbReference>
<evidence type="ECO:0000313" key="10">
    <source>
        <dbReference type="EMBL" id="MBK8572881.1"/>
    </source>
</evidence>
<evidence type="ECO:0000256" key="3">
    <source>
        <dbReference type="ARBA" id="ARBA00022692"/>
    </source>
</evidence>
<comment type="similarity">
    <text evidence="6">Belongs to the ABC-4 integral membrane protein family.</text>
</comment>